<dbReference type="Gene3D" id="1.10.40.30">
    <property type="entry name" value="Fumarase/aspartase (C-terminal domain)"/>
    <property type="match status" value="1"/>
</dbReference>
<dbReference type="eggNOG" id="COG0165">
    <property type="taxonomic scope" value="Bacteria"/>
</dbReference>
<dbReference type="GO" id="GO:0042450">
    <property type="term" value="P:L-arginine biosynthetic process via ornithine"/>
    <property type="evidence" value="ECO:0007669"/>
    <property type="project" value="UniProtKB-UniRule"/>
</dbReference>
<dbReference type="Proteomes" id="UP000002027">
    <property type="component" value="Chromosome 1"/>
</dbReference>
<dbReference type="InterPro" id="IPR022761">
    <property type="entry name" value="Fumarate_lyase_N"/>
</dbReference>
<dbReference type="FunFam" id="1.10.40.30:FF:000001">
    <property type="entry name" value="Argininosuccinate lyase"/>
    <property type="match status" value="1"/>
</dbReference>
<organism evidence="11 12">
    <name type="scientific">Sphaerobacter thermophilus (strain ATCC 49802 / DSM 20745 / KCCM 41009 / NCIMB 13125 / S 6022)</name>
    <dbReference type="NCBI Taxonomy" id="479434"/>
    <lineage>
        <taxon>Bacteria</taxon>
        <taxon>Pseudomonadati</taxon>
        <taxon>Thermomicrobiota</taxon>
        <taxon>Thermomicrobia</taxon>
        <taxon>Sphaerobacterales</taxon>
        <taxon>Sphaerobacterineae</taxon>
        <taxon>Sphaerobacteraceae</taxon>
        <taxon>Sphaerobacter</taxon>
    </lineage>
</organism>
<comment type="subcellular location">
    <subcellularLocation>
        <location evidence="7">Cytoplasm</location>
    </subcellularLocation>
</comment>
<keyword evidence="4 7" id="KW-0055">Arginine biosynthesis</keyword>
<dbReference type="KEGG" id="sti:Sthe_0900"/>
<dbReference type="PRINTS" id="PR00149">
    <property type="entry name" value="FUMRATELYASE"/>
</dbReference>
<dbReference type="UniPathway" id="UPA00068">
    <property type="reaction ID" value="UER00114"/>
</dbReference>
<evidence type="ECO:0000256" key="6">
    <source>
        <dbReference type="ARBA" id="ARBA00023239"/>
    </source>
</evidence>
<dbReference type="EMBL" id="CP001823">
    <property type="protein sequence ID" value="ACZ38337.1"/>
    <property type="molecule type" value="Genomic_DNA"/>
</dbReference>
<evidence type="ECO:0000256" key="3">
    <source>
        <dbReference type="ARBA" id="ARBA00012338"/>
    </source>
</evidence>
<reference evidence="12" key="1">
    <citation type="submission" date="2009-11" db="EMBL/GenBank/DDBJ databases">
        <title>The complete chromosome 1 of Sphaerobacter thermophilus DSM 20745.</title>
        <authorList>
            <person name="Lucas S."/>
            <person name="Copeland A."/>
            <person name="Lapidus A."/>
            <person name="Glavina del Rio T."/>
            <person name="Dalin E."/>
            <person name="Tice H."/>
            <person name="Bruce D."/>
            <person name="Goodwin L."/>
            <person name="Pitluck S."/>
            <person name="Kyrpides N."/>
            <person name="Mavromatis K."/>
            <person name="Ivanova N."/>
            <person name="Mikhailova N."/>
            <person name="LaButti K.M."/>
            <person name="Clum A."/>
            <person name="Sun H.I."/>
            <person name="Brettin T."/>
            <person name="Detter J.C."/>
            <person name="Han C."/>
            <person name="Larimer F."/>
            <person name="Land M."/>
            <person name="Hauser L."/>
            <person name="Markowitz V."/>
            <person name="Cheng J.F."/>
            <person name="Hugenholtz P."/>
            <person name="Woyke T."/>
            <person name="Wu D."/>
            <person name="Steenblock K."/>
            <person name="Schneider S."/>
            <person name="Pukall R."/>
            <person name="Goeker M."/>
            <person name="Klenk H.P."/>
            <person name="Eisen J.A."/>
        </authorList>
    </citation>
    <scope>NUCLEOTIDE SEQUENCE [LARGE SCALE GENOMIC DNA]</scope>
    <source>
        <strain evidence="12">ATCC 49802 / DSM 20745 / S 6022</strain>
    </source>
</reference>
<dbReference type="Pfam" id="PF14698">
    <property type="entry name" value="ASL_C2"/>
    <property type="match status" value="1"/>
</dbReference>
<dbReference type="HOGENOM" id="CLU_027272_2_3_0"/>
<dbReference type="FunFam" id="1.10.275.10:FF:000002">
    <property type="entry name" value="Argininosuccinate lyase"/>
    <property type="match status" value="1"/>
</dbReference>
<keyword evidence="12" id="KW-1185">Reference proteome</keyword>
<comment type="pathway">
    <text evidence="2 7">Amino-acid biosynthesis; L-arginine biosynthesis; L-arginine from L-ornithine and carbamoyl phosphate: step 3/3.</text>
</comment>
<dbReference type="EC" id="4.3.2.1" evidence="3 7"/>
<dbReference type="Gene3D" id="1.20.200.10">
    <property type="entry name" value="Fumarase/aspartase (Central domain)"/>
    <property type="match status" value="1"/>
</dbReference>
<feature type="region of interest" description="Disordered" evidence="8">
    <location>
        <begin position="483"/>
        <end position="504"/>
    </location>
</feature>
<dbReference type="PRINTS" id="PR00145">
    <property type="entry name" value="ARGSUCLYASE"/>
</dbReference>
<sequence>MTESQPGGAAGKLWGGRFSRPTDALVDELNASIGFDRRLYRQDIMGSIAHVRMLARQGIIPKDDAAKIEQGLRQIYDEIRRGEHEFRLADEDIHLSVERRLREIIGPAAGRLHTGRSRNDQVALDFRLWTREALIRLAAGLTDTIGALLEIAERHPDAIMPGYTHVQRAQPVLLAHHMLAYVEMLFRDLDRLRDAYRRVNLSPLGAGALAGVTYPIDRQFVADLLGFDGVCANSLDAVSDRDFVVDLLSACAQIMLHLSRLAEEIILWSSSEFGFIELDDAFATGSSIMPQKKNPDVAELIRGKTGRVYGHLMGMLTVGKGLPLAYNKDLQEDKEGAFDTVDTVLLILRVLPPMLRTTRFRTDRMLTAAGEGFTLATDVADHLVRHGLPFREAHEIVGRVVAYCVEQGKDLPDLTPEEWGRFSPLLVESPPPLTPADAIAAREMLGGTGARHVADARIAAAAARDEWVRWVDGRAEALAAVSRRLGLEDTDDGPEGGPGDRNPR</sequence>
<evidence type="ECO:0000256" key="4">
    <source>
        <dbReference type="ARBA" id="ARBA00022571"/>
    </source>
</evidence>
<dbReference type="InterPro" id="IPR029419">
    <property type="entry name" value="Arg_succ_lyase_C"/>
</dbReference>
<dbReference type="Gene3D" id="1.10.275.10">
    <property type="entry name" value="Fumarase/aspartase (N-terminal domain)"/>
    <property type="match status" value="1"/>
</dbReference>
<keyword evidence="5 7" id="KW-0028">Amino-acid biosynthesis</keyword>
<reference evidence="11 12" key="2">
    <citation type="journal article" date="2010" name="Stand. Genomic Sci.">
        <title>Complete genome sequence of Desulfohalobium retbaense type strain (HR(100)).</title>
        <authorList>
            <person name="Spring S."/>
            <person name="Nolan M."/>
            <person name="Lapidus A."/>
            <person name="Glavina Del Rio T."/>
            <person name="Copeland A."/>
            <person name="Tice H."/>
            <person name="Cheng J.F."/>
            <person name="Lucas S."/>
            <person name="Land M."/>
            <person name="Chen F."/>
            <person name="Bruce D."/>
            <person name="Goodwin L."/>
            <person name="Pitluck S."/>
            <person name="Ivanova N."/>
            <person name="Mavromatis K."/>
            <person name="Mikhailova N."/>
            <person name="Pati A."/>
            <person name="Chen A."/>
            <person name="Palaniappan K."/>
            <person name="Hauser L."/>
            <person name="Chang Y.J."/>
            <person name="Jeffries C.D."/>
            <person name="Munk C."/>
            <person name="Kiss H."/>
            <person name="Chain P."/>
            <person name="Han C."/>
            <person name="Brettin T."/>
            <person name="Detter J.C."/>
            <person name="Schuler E."/>
            <person name="Goker M."/>
            <person name="Rohde M."/>
            <person name="Bristow J."/>
            <person name="Eisen J.A."/>
            <person name="Markowitz V."/>
            <person name="Hugenholtz P."/>
            <person name="Kyrpides N.C."/>
            <person name="Klenk H.P."/>
        </authorList>
    </citation>
    <scope>NUCLEOTIDE SEQUENCE [LARGE SCALE GENOMIC DNA]</scope>
    <source>
        <strain evidence="12">ATCC 49802 / DSM 20745 / S 6022</strain>
    </source>
</reference>
<dbReference type="CDD" id="cd01359">
    <property type="entry name" value="Argininosuccinate_lyase"/>
    <property type="match status" value="1"/>
</dbReference>
<feature type="domain" description="Fumarate lyase N-terminal" evidence="9">
    <location>
        <begin position="16"/>
        <end position="310"/>
    </location>
</feature>
<evidence type="ECO:0000256" key="1">
    <source>
        <dbReference type="ARBA" id="ARBA00000985"/>
    </source>
</evidence>
<proteinExistence type="inferred from homology"/>
<dbReference type="GO" id="GO:0005829">
    <property type="term" value="C:cytosol"/>
    <property type="evidence" value="ECO:0007669"/>
    <property type="project" value="TreeGrafter"/>
</dbReference>
<evidence type="ECO:0000259" key="9">
    <source>
        <dbReference type="Pfam" id="PF00206"/>
    </source>
</evidence>
<dbReference type="PANTHER" id="PTHR43814:SF1">
    <property type="entry name" value="ARGININOSUCCINATE LYASE"/>
    <property type="match status" value="1"/>
</dbReference>
<evidence type="ECO:0000256" key="5">
    <source>
        <dbReference type="ARBA" id="ARBA00022605"/>
    </source>
</evidence>
<dbReference type="Pfam" id="PF00206">
    <property type="entry name" value="Lyase_1"/>
    <property type="match status" value="1"/>
</dbReference>
<dbReference type="InterPro" id="IPR020557">
    <property type="entry name" value="Fumarate_lyase_CS"/>
</dbReference>
<dbReference type="InterPro" id="IPR008948">
    <property type="entry name" value="L-Aspartase-like"/>
</dbReference>
<dbReference type="FunFam" id="1.20.200.10:FF:000015">
    <property type="entry name" value="argininosuccinate lyase isoform X2"/>
    <property type="match status" value="1"/>
</dbReference>
<dbReference type="InterPro" id="IPR009049">
    <property type="entry name" value="Argininosuccinate_lyase"/>
</dbReference>
<evidence type="ECO:0000313" key="12">
    <source>
        <dbReference type="Proteomes" id="UP000002027"/>
    </source>
</evidence>
<dbReference type="GO" id="GO:0004056">
    <property type="term" value="F:argininosuccinate lyase activity"/>
    <property type="evidence" value="ECO:0007669"/>
    <property type="project" value="UniProtKB-UniRule"/>
</dbReference>
<dbReference type="PANTHER" id="PTHR43814">
    <property type="entry name" value="ARGININOSUCCINATE LYASE"/>
    <property type="match status" value="1"/>
</dbReference>
<dbReference type="FunCoup" id="D1C270">
    <property type="interactions" value="411"/>
</dbReference>
<evidence type="ECO:0000259" key="10">
    <source>
        <dbReference type="Pfam" id="PF14698"/>
    </source>
</evidence>
<gene>
    <name evidence="7" type="primary">argH</name>
    <name evidence="11" type="ordered locus">Sthe_0900</name>
</gene>
<dbReference type="RefSeq" id="WP_012871384.1">
    <property type="nucleotide sequence ID" value="NC_013523.1"/>
</dbReference>
<dbReference type="STRING" id="479434.Sthe_0900"/>
<dbReference type="HAMAP" id="MF_00006">
    <property type="entry name" value="Arg_succ_lyase"/>
    <property type="match status" value="1"/>
</dbReference>
<dbReference type="AlphaFoldDB" id="D1C270"/>
<dbReference type="NCBIfam" id="TIGR00838">
    <property type="entry name" value="argH"/>
    <property type="match status" value="1"/>
</dbReference>
<evidence type="ECO:0000256" key="8">
    <source>
        <dbReference type="SAM" id="MobiDB-lite"/>
    </source>
</evidence>
<protein>
    <recommendedName>
        <fullName evidence="3 7">Argininosuccinate lyase</fullName>
        <shortName evidence="7">ASAL</shortName>
        <ecNumber evidence="3 7">4.3.2.1</ecNumber>
    </recommendedName>
    <alternativeName>
        <fullName evidence="7">Arginosuccinase</fullName>
    </alternativeName>
</protein>
<dbReference type="PROSITE" id="PS00163">
    <property type="entry name" value="FUMARATE_LYASES"/>
    <property type="match status" value="1"/>
</dbReference>
<evidence type="ECO:0000256" key="2">
    <source>
        <dbReference type="ARBA" id="ARBA00004941"/>
    </source>
</evidence>
<keyword evidence="7" id="KW-0963">Cytoplasm</keyword>
<name>D1C270_SPHTD</name>
<feature type="compositionally biased region" description="Gly residues" evidence="8">
    <location>
        <begin position="495"/>
        <end position="504"/>
    </location>
</feature>
<evidence type="ECO:0000313" key="11">
    <source>
        <dbReference type="EMBL" id="ACZ38337.1"/>
    </source>
</evidence>
<accession>D1C270</accession>
<comment type="catalytic activity">
    <reaction evidence="1 7">
        <text>2-(N(omega)-L-arginino)succinate = fumarate + L-arginine</text>
        <dbReference type="Rhea" id="RHEA:24020"/>
        <dbReference type="ChEBI" id="CHEBI:29806"/>
        <dbReference type="ChEBI" id="CHEBI:32682"/>
        <dbReference type="ChEBI" id="CHEBI:57472"/>
        <dbReference type="EC" id="4.3.2.1"/>
    </reaction>
</comment>
<dbReference type="SUPFAM" id="SSF48557">
    <property type="entry name" value="L-aspartase-like"/>
    <property type="match status" value="1"/>
</dbReference>
<comment type="similarity">
    <text evidence="7">Belongs to the lyase 1 family. Argininosuccinate lyase subfamily.</text>
</comment>
<dbReference type="InParanoid" id="D1C270"/>
<evidence type="ECO:0000256" key="7">
    <source>
        <dbReference type="HAMAP-Rule" id="MF_00006"/>
    </source>
</evidence>
<dbReference type="InterPro" id="IPR024083">
    <property type="entry name" value="Fumarase/histidase_N"/>
</dbReference>
<dbReference type="InterPro" id="IPR000362">
    <property type="entry name" value="Fumarate_lyase_fam"/>
</dbReference>
<feature type="domain" description="Argininosuccinate lyase C-terminal" evidence="10">
    <location>
        <begin position="373"/>
        <end position="428"/>
    </location>
</feature>
<keyword evidence="6 7" id="KW-0456">Lyase</keyword>